<dbReference type="InterPro" id="IPR053162">
    <property type="entry name" value="DnaD"/>
</dbReference>
<dbReference type="PANTHER" id="PTHR37293:SF5">
    <property type="entry name" value="DNA REPLICATION PROTEIN"/>
    <property type="match status" value="1"/>
</dbReference>
<name>A0A7V9WT60_STRPO</name>
<evidence type="ECO:0000259" key="3">
    <source>
        <dbReference type="Pfam" id="PF07261"/>
    </source>
</evidence>
<evidence type="ECO:0000259" key="2">
    <source>
        <dbReference type="Pfam" id="PF06970"/>
    </source>
</evidence>
<dbReference type="InterPro" id="IPR006343">
    <property type="entry name" value="DnaB/C_C"/>
</dbReference>
<proteinExistence type="inferred from homology"/>
<reference evidence="4 5" key="1">
    <citation type="submission" date="2020-07" db="EMBL/GenBank/DDBJ databases">
        <title>Molecular and genomic characterization of Streptococcus porcinus isolated from diseased swine in Brazil.</title>
        <authorList>
            <person name="Moreno L.Z."/>
            <person name="Matajira C.E.C."/>
            <person name="Poor A.P."/>
            <person name="Dutra M.C."/>
            <person name="Moreno A.M."/>
        </authorList>
    </citation>
    <scope>NUCLEOTIDE SEQUENCE [LARGE SCALE GENOMIC DNA]</scope>
    <source>
        <strain evidence="4 5">SP0816-2</strain>
    </source>
</reference>
<dbReference type="RefSeq" id="WP_181460481.1">
    <property type="nucleotide sequence ID" value="NZ_JACEGE010000024.1"/>
</dbReference>
<dbReference type="PANTHER" id="PTHR37293">
    <property type="entry name" value="PHAGE REPLICATION PROTEIN-RELATED"/>
    <property type="match status" value="1"/>
</dbReference>
<comment type="caution">
    <text evidence="4">The sequence shown here is derived from an EMBL/GenBank/DDBJ whole genome shotgun (WGS) entry which is preliminary data.</text>
</comment>
<evidence type="ECO:0000313" key="5">
    <source>
        <dbReference type="Proteomes" id="UP000524462"/>
    </source>
</evidence>
<dbReference type="Gene3D" id="1.10.10.630">
    <property type="entry name" value="DnaD domain-like"/>
    <property type="match status" value="1"/>
</dbReference>
<dbReference type="NCBIfam" id="TIGR01446">
    <property type="entry name" value="DnaD_dom"/>
    <property type="match status" value="1"/>
</dbReference>
<accession>A0A7V9WT60</accession>
<gene>
    <name evidence="4" type="ORF">H1B29_08860</name>
</gene>
<dbReference type="Pfam" id="PF07261">
    <property type="entry name" value="DnaB_2"/>
    <property type="match status" value="1"/>
</dbReference>
<protein>
    <submittedName>
        <fullName evidence="4">Replication initiator protein A</fullName>
    </submittedName>
</protein>
<sequence length="260" mass="30362">MHIDEVKNNRFYQFPQWLLKEPYNVLSDKAKLIYMLLFDRRTLSEQNKWYDTDGKIYMYFTNEQLVDVLKCSNKTIVKAKKELQEANLLKEVRQGVNKPNRLYINGSVESTRQEVSFLPFGSVESTRQEVSEVHTINTNNINTNISIDEEEGGNKFLQELENLWGRTFNGMEVMKITDYLINEGVSNQLMKKAIEISLLNGARNFNYVSKVLDNWIDEGIKTPEQVDVKQKQHEKSKQFKSKNTGQLVNFGEVDKEDILF</sequence>
<feature type="domain" description="DnaB/C C-terminal" evidence="3">
    <location>
        <begin position="158"/>
        <end position="227"/>
    </location>
</feature>
<comment type="similarity">
    <text evidence="1">Belongs to the DnaB/DnaD family.</text>
</comment>
<dbReference type="EMBL" id="JACEGE010000024">
    <property type="protein sequence ID" value="MBA2796588.1"/>
    <property type="molecule type" value="Genomic_DNA"/>
</dbReference>
<dbReference type="InterPro" id="IPR034829">
    <property type="entry name" value="DnaD-like_sf"/>
</dbReference>
<evidence type="ECO:0000313" key="4">
    <source>
        <dbReference type="EMBL" id="MBA2796588.1"/>
    </source>
</evidence>
<dbReference type="Pfam" id="PF06970">
    <property type="entry name" value="RepA_N"/>
    <property type="match status" value="1"/>
</dbReference>
<dbReference type="SUPFAM" id="SSF158499">
    <property type="entry name" value="DnaD domain-like"/>
    <property type="match status" value="1"/>
</dbReference>
<evidence type="ECO:0000256" key="1">
    <source>
        <dbReference type="ARBA" id="ARBA00093462"/>
    </source>
</evidence>
<dbReference type="Proteomes" id="UP000524462">
    <property type="component" value="Unassembled WGS sequence"/>
</dbReference>
<feature type="domain" description="Replication initiator A N-terminal" evidence="2">
    <location>
        <begin position="9"/>
        <end position="83"/>
    </location>
</feature>
<organism evidence="4 5">
    <name type="scientific">Streptococcus porcinus</name>
    <dbReference type="NCBI Taxonomy" id="1340"/>
    <lineage>
        <taxon>Bacteria</taxon>
        <taxon>Bacillati</taxon>
        <taxon>Bacillota</taxon>
        <taxon>Bacilli</taxon>
        <taxon>Lactobacillales</taxon>
        <taxon>Streptococcaceae</taxon>
        <taxon>Streptococcus</taxon>
    </lineage>
</organism>
<dbReference type="InterPro" id="IPR010724">
    <property type="entry name" value="RepA_N"/>
</dbReference>
<dbReference type="AlphaFoldDB" id="A0A7V9WT60"/>